<dbReference type="EMBL" id="MT143453">
    <property type="protein sequence ID" value="QJA96999.1"/>
    <property type="molecule type" value="Genomic_DNA"/>
</dbReference>
<name>A0A6M3LS89_9ZZZZ</name>
<dbReference type="InterPro" id="IPR029063">
    <property type="entry name" value="SAM-dependent_MTases_sf"/>
</dbReference>
<evidence type="ECO:0000313" key="1">
    <source>
        <dbReference type="EMBL" id="QJA96999.1"/>
    </source>
</evidence>
<organism evidence="1">
    <name type="scientific">viral metagenome</name>
    <dbReference type="NCBI Taxonomy" id="1070528"/>
    <lineage>
        <taxon>unclassified sequences</taxon>
        <taxon>metagenomes</taxon>
        <taxon>organismal metagenomes</taxon>
    </lineage>
</organism>
<dbReference type="SUPFAM" id="SSF53335">
    <property type="entry name" value="S-adenosyl-L-methionine-dependent methyltransferases"/>
    <property type="match status" value="1"/>
</dbReference>
<gene>
    <name evidence="1" type="ORF">MM415B06883_0005</name>
</gene>
<evidence type="ECO:0008006" key="2">
    <source>
        <dbReference type="Google" id="ProtNLM"/>
    </source>
</evidence>
<sequence>MSTGGKVKVAFADPPYIGCANRYPEKKEVDQEGLINQMDKFYNCWALSCSSPSLKQLLAWCPSEVRVAAWVKPFCSFKPNVNPAYAWEAVIYCRPRKRDRSVPTVRDWVSASITLKKGLVGAKPPAFCFWLFELLGLEIGDTLEDLYPGTGVVTQCWESYQDRLRIQQGVIL</sequence>
<proteinExistence type="predicted"/>
<protein>
    <recommendedName>
        <fullName evidence="2">Methyltransferase</fullName>
    </recommendedName>
</protein>
<reference evidence="1" key="1">
    <citation type="submission" date="2020-03" db="EMBL/GenBank/DDBJ databases">
        <title>The deep terrestrial virosphere.</title>
        <authorList>
            <person name="Holmfeldt K."/>
            <person name="Nilsson E."/>
            <person name="Simone D."/>
            <person name="Lopez-Fernandez M."/>
            <person name="Wu X."/>
            <person name="de Brujin I."/>
            <person name="Lundin D."/>
            <person name="Andersson A."/>
            <person name="Bertilsson S."/>
            <person name="Dopson M."/>
        </authorList>
    </citation>
    <scope>NUCLEOTIDE SEQUENCE</scope>
    <source>
        <strain evidence="1">MM415B06883</strain>
    </source>
</reference>
<accession>A0A6M3LS89</accession>
<dbReference type="AlphaFoldDB" id="A0A6M3LS89"/>